<evidence type="ECO:0008006" key="3">
    <source>
        <dbReference type="Google" id="ProtNLM"/>
    </source>
</evidence>
<evidence type="ECO:0000313" key="1">
    <source>
        <dbReference type="EMBL" id="MBB4623742.1"/>
    </source>
</evidence>
<keyword evidence="2" id="KW-1185">Reference proteome</keyword>
<dbReference type="EMBL" id="JACHOC010000007">
    <property type="protein sequence ID" value="MBB4623742.1"/>
    <property type="molecule type" value="Genomic_DNA"/>
</dbReference>
<protein>
    <recommendedName>
        <fullName evidence="3">DUF4258 domain-containing protein</fullName>
    </recommendedName>
</protein>
<name>A0ABR6KS64_9BACT</name>
<comment type="caution">
    <text evidence="1">The sequence shown here is derived from an EMBL/GenBank/DDBJ whole genome shotgun (WGS) entry which is preliminary data.</text>
</comment>
<dbReference type="Proteomes" id="UP000533637">
    <property type="component" value="Unassembled WGS sequence"/>
</dbReference>
<gene>
    <name evidence="1" type="ORF">GGQ57_003658</name>
</gene>
<organism evidence="1 2">
    <name type="scientific">Parabacteroides faecis</name>
    <dbReference type="NCBI Taxonomy" id="1217282"/>
    <lineage>
        <taxon>Bacteria</taxon>
        <taxon>Pseudomonadati</taxon>
        <taxon>Bacteroidota</taxon>
        <taxon>Bacteroidia</taxon>
        <taxon>Bacteroidales</taxon>
        <taxon>Tannerellaceae</taxon>
        <taxon>Parabacteroides</taxon>
    </lineage>
</organism>
<proteinExistence type="predicted"/>
<reference evidence="1 2" key="1">
    <citation type="submission" date="2020-08" db="EMBL/GenBank/DDBJ databases">
        <title>Genomic Encyclopedia of Type Strains, Phase IV (KMG-IV): sequencing the most valuable type-strain genomes for metagenomic binning, comparative biology and taxonomic classification.</title>
        <authorList>
            <person name="Goeker M."/>
        </authorList>
    </citation>
    <scope>NUCLEOTIDE SEQUENCE [LARGE SCALE GENOMIC DNA]</scope>
    <source>
        <strain evidence="1 2">DSM 102983</strain>
    </source>
</reference>
<evidence type="ECO:0000313" key="2">
    <source>
        <dbReference type="Proteomes" id="UP000533637"/>
    </source>
</evidence>
<accession>A0ABR6KS64</accession>
<sequence>MNKEGDHGISVFVYVEDASIKIVKIITIWE</sequence>